<gene>
    <name evidence="3" type="ORF">NSJP_4020</name>
</gene>
<protein>
    <submittedName>
        <fullName evidence="3">Putative Acyltransferase 3</fullName>
    </submittedName>
</protein>
<feature type="transmembrane region" description="Helical" evidence="1">
    <location>
        <begin position="88"/>
        <end position="104"/>
    </location>
</feature>
<accession>A0A1W1IAW1</accession>
<feature type="domain" description="Acyltransferase 3" evidence="2">
    <location>
        <begin position="24"/>
        <end position="343"/>
    </location>
</feature>
<dbReference type="GO" id="GO:0016020">
    <property type="term" value="C:membrane"/>
    <property type="evidence" value="ECO:0007669"/>
    <property type="project" value="TreeGrafter"/>
</dbReference>
<dbReference type="GO" id="GO:0009103">
    <property type="term" value="P:lipopolysaccharide biosynthetic process"/>
    <property type="evidence" value="ECO:0007669"/>
    <property type="project" value="TreeGrafter"/>
</dbReference>
<evidence type="ECO:0000313" key="3">
    <source>
        <dbReference type="EMBL" id="SLM50187.1"/>
    </source>
</evidence>
<feature type="transmembrane region" description="Helical" evidence="1">
    <location>
        <begin position="260"/>
        <end position="280"/>
    </location>
</feature>
<dbReference type="Pfam" id="PF01757">
    <property type="entry name" value="Acyl_transf_3"/>
    <property type="match status" value="1"/>
</dbReference>
<dbReference type="RefSeq" id="WP_172834459.1">
    <property type="nucleotide sequence ID" value="NZ_LT828648.1"/>
</dbReference>
<dbReference type="KEGG" id="nja:NSJP_4020"/>
<evidence type="ECO:0000259" key="2">
    <source>
        <dbReference type="Pfam" id="PF01757"/>
    </source>
</evidence>
<feature type="transmembrane region" description="Helical" evidence="1">
    <location>
        <begin position="236"/>
        <end position="254"/>
    </location>
</feature>
<evidence type="ECO:0000313" key="4">
    <source>
        <dbReference type="Proteomes" id="UP000192042"/>
    </source>
</evidence>
<keyword evidence="3" id="KW-0808">Transferase</keyword>
<keyword evidence="4" id="KW-1185">Reference proteome</keyword>
<organism evidence="3 4">
    <name type="scientific">Nitrospira japonica</name>
    <dbReference type="NCBI Taxonomy" id="1325564"/>
    <lineage>
        <taxon>Bacteria</taxon>
        <taxon>Pseudomonadati</taxon>
        <taxon>Nitrospirota</taxon>
        <taxon>Nitrospiria</taxon>
        <taxon>Nitrospirales</taxon>
        <taxon>Nitrospiraceae</taxon>
        <taxon>Nitrospira</taxon>
    </lineage>
</organism>
<keyword evidence="1" id="KW-0472">Membrane</keyword>
<proteinExistence type="predicted"/>
<name>A0A1W1IAW1_9BACT</name>
<keyword evidence="3" id="KW-0012">Acyltransferase</keyword>
<keyword evidence="1" id="KW-0812">Transmembrane</keyword>
<keyword evidence="1" id="KW-1133">Transmembrane helix</keyword>
<dbReference type="PANTHER" id="PTHR23028">
    <property type="entry name" value="ACETYLTRANSFERASE"/>
    <property type="match status" value="1"/>
</dbReference>
<feature type="transmembrane region" description="Helical" evidence="1">
    <location>
        <begin position="139"/>
        <end position="163"/>
    </location>
</feature>
<dbReference type="PANTHER" id="PTHR23028:SF53">
    <property type="entry name" value="ACYL_TRANSF_3 DOMAIN-CONTAINING PROTEIN"/>
    <property type="match status" value="1"/>
</dbReference>
<reference evidence="3 4" key="1">
    <citation type="submission" date="2017-03" db="EMBL/GenBank/DDBJ databases">
        <authorList>
            <person name="Afonso C.L."/>
            <person name="Miller P.J."/>
            <person name="Scott M.A."/>
            <person name="Spackman E."/>
            <person name="Goraichik I."/>
            <person name="Dimitrov K.M."/>
            <person name="Suarez D.L."/>
            <person name="Swayne D.E."/>
        </authorList>
    </citation>
    <scope>NUCLEOTIDE SEQUENCE [LARGE SCALE GENOMIC DNA]</scope>
    <source>
        <strain evidence="3">Genome sequencing of Nitrospira japonica strain NJ11</strain>
    </source>
</reference>
<sequence>MTIHSTSQKQADDSSSIFNSSYLPGLDGLRAVAILTVIVYHFGFGQVPGDLGVELFFVLSGFLITRQLLREFRQSGAVDLGRFHHRRLLRIFPAYYVYLAFAFIEECARGYCWTPGLLASGIGHVVNYYNAFNGHPNTVIAHAWALSLQEQFYILWPLALIVLVRRGGRWVIAGLTAGIFVVVLWRCALIGTIGIVPAYLYNALDTRFDSLALGCVLAALTEFPEAAVRVQALSKWPLMPVGTLAILLMSRLYGSDSYHYSIGFTVDTFLLTLFVMQIVLQHGHWMWTWLDHPVSRYVGKVSYSLYLWHLIGFGVANRMTQFQPVLQLVVALLVGMGLASASYWLIERPFLKIREKNQ</sequence>
<dbReference type="EMBL" id="LT828648">
    <property type="protein sequence ID" value="SLM50187.1"/>
    <property type="molecule type" value="Genomic_DNA"/>
</dbReference>
<dbReference type="AlphaFoldDB" id="A0A1W1IAW1"/>
<feature type="transmembrane region" description="Helical" evidence="1">
    <location>
        <begin position="325"/>
        <end position="346"/>
    </location>
</feature>
<dbReference type="GO" id="GO:0016747">
    <property type="term" value="F:acyltransferase activity, transferring groups other than amino-acyl groups"/>
    <property type="evidence" value="ECO:0007669"/>
    <property type="project" value="InterPro"/>
</dbReference>
<dbReference type="Proteomes" id="UP000192042">
    <property type="component" value="Chromosome I"/>
</dbReference>
<feature type="transmembrane region" description="Helical" evidence="1">
    <location>
        <begin position="170"/>
        <end position="200"/>
    </location>
</feature>
<dbReference type="STRING" id="1325564.NSJP_4020"/>
<dbReference type="InterPro" id="IPR050879">
    <property type="entry name" value="Acyltransferase_3"/>
</dbReference>
<evidence type="ECO:0000256" key="1">
    <source>
        <dbReference type="SAM" id="Phobius"/>
    </source>
</evidence>
<dbReference type="InterPro" id="IPR002656">
    <property type="entry name" value="Acyl_transf_3_dom"/>
</dbReference>